<dbReference type="EMBL" id="JAICCE010000025">
    <property type="protein sequence ID" value="KAG9259748.1"/>
    <property type="molecule type" value="Genomic_DNA"/>
</dbReference>
<feature type="chain" id="PRO_5035774579" description="Secreted protein" evidence="1">
    <location>
        <begin position="20"/>
        <end position="84"/>
    </location>
</feature>
<reference evidence="2 3" key="1">
    <citation type="submission" date="2021-07" db="EMBL/GenBank/DDBJ databases">
        <authorList>
            <person name="Imarazene B."/>
            <person name="Zahm M."/>
            <person name="Klopp C."/>
            <person name="Cabau C."/>
            <person name="Beille S."/>
            <person name="Jouanno E."/>
            <person name="Castinel A."/>
            <person name="Lluch J."/>
            <person name="Gil L."/>
            <person name="Kuchtly C."/>
            <person name="Lopez Roques C."/>
            <person name="Donnadieu C."/>
            <person name="Parrinello H."/>
            <person name="Journot L."/>
            <person name="Du K."/>
            <person name="Schartl M."/>
            <person name="Retaux S."/>
            <person name="Guiguen Y."/>
        </authorList>
    </citation>
    <scope>NUCLEOTIDE SEQUENCE [LARGE SCALE GENOMIC DNA]</scope>
    <source>
        <strain evidence="2">Pach_M1</strain>
        <tissue evidence="2">Testis</tissue>
    </source>
</reference>
<proteinExistence type="predicted"/>
<keyword evidence="1" id="KW-0732">Signal</keyword>
<gene>
    <name evidence="2" type="ORF">AMEX_G27282</name>
</gene>
<name>A0A8T2KKR6_ASTMX</name>
<organism evidence="2 3">
    <name type="scientific">Astyanax mexicanus</name>
    <name type="common">Blind cave fish</name>
    <name type="synonym">Astyanax fasciatus mexicanus</name>
    <dbReference type="NCBI Taxonomy" id="7994"/>
    <lineage>
        <taxon>Eukaryota</taxon>
        <taxon>Metazoa</taxon>
        <taxon>Chordata</taxon>
        <taxon>Craniata</taxon>
        <taxon>Vertebrata</taxon>
        <taxon>Euteleostomi</taxon>
        <taxon>Actinopterygii</taxon>
        <taxon>Neopterygii</taxon>
        <taxon>Teleostei</taxon>
        <taxon>Ostariophysi</taxon>
        <taxon>Characiformes</taxon>
        <taxon>Characoidei</taxon>
        <taxon>Acestrorhamphidae</taxon>
        <taxon>Acestrorhamphinae</taxon>
        <taxon>Astyanax</taxon>
    </lineage>
</organism>
<evidence type="ECO:0000313" key="2">
    <source>
        <dbReference type="EMBL" id="KAG9259748.1"/>
    </source>
</evidence>
<dbReference type="Proteomes" id="UP000752171">
    <property type="component" value="Unassembled WGS sequence"/>
</dbReference>
<dbReference type="AlphaFoldDB" id="A0A8T2KKR6"/>
<evidence type="ECO:0000256" key="1">
    <source>
        <dbReference type="SAM" id="SignalP"/>
    </source>
</evidence>
<accession>A0A8T2KKR6</accession>
<evidence type="ECO:0008006" key="4">
    <source>
        <dbReference type="Google" id="ProtNLM"/>
    </source>
</evidence>
<evidence type="ECO:0000313" key="3">
    <source>
        <dbReference type="Proteomes" id="UP000752171"/>
    </source>
</evidence>
<comment type="caution">
    <text evidence="2">The sequence shown here is derived from an EMBL/GenBank/DDBJ whole genome shotgun (WGS) entry which is preliminary data.</text>
</comment>
<protein>
    <recommendedName>
        <fullName evidence="4">Secreted protein</fullName>
    </recommendedName>
</protein>
<feature type="signal peptide" evidence="1">
    <location>
        <begin position="1"/>
        <end position="19"/>
    </location>
</feature>
<sequence length="84" mass="8972">MKCTMGFAVLFLLPGPFRFLIFQSSSCLFACLAFPLPRGVGHVSSLVHGLQAFGACARVVNTAMKQTEGQSLVSSLSLSAEYVK</sequence>